<dbReference type="AlphaFoldDB" id="A0A3N4PST4"/>
<sequence>MTVPAWRETIWMDFCNTIVNTKTYNMKNKQIIAISTLAVTGLLSFSCNKNDDPNPDIIWSIPLSTKFENPTPANRTETGLLTMQLFSNNVLKYSFRVENLASGDQLTMAHFHTGNPVVNGPVILPFPAFTGTSASGEITIRASLADSLKDSKNDIYFNVHSTQFPGGLVRGTVNSDILVAADVALNGTNEVPPTPTLATGRALIRLTVDRKLYSLVTVTNAPAGDALTAAHIHRGATGANGAVLVGLCASAADFGTPKTTQLDEPTASAVKTEALYVNVHSTAFPNGLIRGQIR</sequence>
<dbReference type="InterPro" id="IPR010895">
    <property type="entry name" value="CHRD"/>
</dbReference>
<protein>
    <submittedName>
        <fullName evidence="2">CHRD domain-containing protein</fullName>
    </submittedName>
</protein>
<comment type="caution">
    <text evidence="2">The sequence shown here is derived from an EMBL/GenBank/DDBJ whole genome shotgun (WGS) entry which is preliminary data.</text>
</comment>
<gene>
    <name evidence="2" type="ORF">EGT74_13450</name>
</gene>
<accession>A0A3N4PST4</accession>
<evidence type="ECO:0000313" key="2">
    <source>
        <dbReference type="EMBL" id="RPE08071.1"/>
    </source>
</evidence>
<feature type="domain" description="CHRD" evidence="1">
    <location>
        <begin position="179"/>
        <end position="294"/>
    </location>
</feature>
<dbReference type="EMBL" id="RPDH01000002">
    <property type="protein sequence ID" value="RPE08071.1"/>
    <property type="molecule type" value="Genomic_DNA"/>
</dbReference>
<feature type="domain" description="CHRD" evidence="1">
    <location>
        <begin position="57"/>
        <end position="175"/>
    </location>
</feature>
<dbReference type="SMART" id="SM00754">
    <property type="entry name" value="CHRD"/>
    <property type="match status" value="2"/>
</dbReference>
<evidence type="ECO:0000259" key="1">
    <source>
        <dbReference type="SMART" id="SM00754"/>
    </source>
</evidence>
<proteinExistence type="predicted"/>
<dbReference type="Proteomes" id="UP000278351">
    <property type="component" value="Unassembled WGS sequence"/>
</dbReference>
<reference evidence="2 3" key="1">
    <citation type="submission" date="2018-11" db="EMBL/GenBank/DDBJ databases">
        <title>Chitinophaga lutea sp.nov., isolate from arsenic contaminated soil.</title>
        <authorList>
            <person name="Zong Y."/>
        </authorList>
    </citation>
    <scope>NUCLEOTIDE SEQUENCE [LARGE SCALE GENOMIC DNA]</scope>
    <source>
        <strain evidence="2 3">ZY74</strain>
    </source>
</reference>
<dbReference type="Pfam" id="PF07452">
    <property type="entry name" value="CHRD"/>
    <property type="match status" value="2"/>
</dbReference>
<keyword evidence="3" id="KW-1185">Reference proteome</keyword>
<organism evidence="2 3">
    <name type="scientific">Chitinophaga lutea</name>
    <dbReference type="NCBI Taxonomy" id="2488634"/>
    <lineage>
        <taxon>Bacteria</taxon>
        <taxon>Pseudomonadati</taxon>
        <taxon>Bacteroidota</taxon>
        <taxon>Chitinophagia</taxon>
        <taxon>Chitinophagales</taxon>
        <taxon>Chitinophagaceae</taxon>
        <taxon>Chitinophaga</taxon>
    </lineage>
</organism>
<name>A0A3N4PST4_9BACT</name>
<evidence type="ECO:0000313" key="3">
    <source>
        <dbReference type="Proteomes" id="UP000278351"/>
    </source>
</evidence>